<dbReference type="EC" id="2.1.1.223" evidence="6"/>
<proteinExistence type="inferred from homology"/>
<dbReference type="InterPro" id="IPR022882">
    <property type="entry name" value="tRNA_adenine-N6_MeTrfase"/>
</dbReference>
<organism evidence="8 9">
    <name type="scientific">Fibrella aquatilis</name>
    <dbReference type="NCBI Taxonomy" id="2817059"/>
    <lineage>
        <taxon>Bacteria</taxon>
        <taxon>Pseudomonadati</taxon>
        <taxon>Bacteroidota</taxon>
        <taxon>Cytophagia</taxon>
        <taxon>Cytophagales</taxon>
        <taxon>Spirosomataceae</taxon>
        <taxon>Fibrella</taxon>
    </lineage>
</organism>
<evidence type="ECO:0000259" key="7">
    <source>
        <dbReference type="Pfam" id="PF05175"/>
    </source>
</evidence>
<dbReference type="CDD" id="cd02440">
    <property type="entry name" value="AdoMet_MTases"/>
    <property type="match status" value="1"/>
</dbReference>
<dbReference type="InterPro" id="IPR050210">
    <property type="entry name" value="tRNA_Adenine-N(6)_MTase"/>
</dbReference>
<dbReference type="Pfam" id="PF05175">
    <property type="entry name" value="MTS"/>
    <property type="match status" value="1"/>
</dbReference>
<keyword evidence="2 6" id="KW-0489">Methyltransferase</keyword>
<dbReference type="SUPFAM" id="SSF53335">
    <property type="entry name" value="S-adenosyl-L-methionine-dependent methyltransferases"/>
    <property type="match status" value="1"/>
</dbReference>
<dbReference type="GO" id="GO:0016430">
    <property type="term" value="F:tRNA (adenine-N6)-methyltransferase activity"/>
    <property type="evidence" value="ECO:0007669"/>
    <property type="project" value="UniProtKB-UniRule"/>
</dbReference>
<dbReference type="PANTHER" id="PTHR47739">
    <property type="entry name" value="TRNA1(VAL) (ADENINE(37)-N6)-METHYLTRANSFERASE"/>
    <property type="match status" value="1"/>
</dbReference>
<evidence type="ECO:0000313" key="8">
    <source>
        <dbReference type="EMBL" id="MBO0934116.1"/>
    </source>
</evidence>
<keyword evidence="3 6" id="KW-0808">Transferase</keyword>
<evidence type="ECO:0000256" key="3">
    <source>
        <dbReference type="ARBA" id="ARBA00022679"/>
    </source>
</evidence>
<sequence length="236" mass="26545">MFRFKQFTIQQERAAMKVCTDACVLGAWSGVATGIRLLDIGTGTGLLALMVAQRNADARIDAVELDADAAQQACDNVMNSPFANRVTVAQASIQAFADTMPAQFYDHILTNPPFYTNSLRSPDAAVNRALHSDELPFPDLIRVVHRLLKQDGAWWVLLPPPESDRLVTLAQKVGLQPVRQLYLRHQPQKPVFRHLTEFRFAEAAAPQIAELSIREHDGQTYTPDFRRLLQPYYLVF</sequence>
<keyword evidence="1 6" id="KW-0963">Cytoplasm</keyword>
<feature type="domain" description="Methyltransferase small" evidence="7">
    <location>
        <begin position="36"/>
        <end position="123"/>
    </location>
</feature>
<comment type="subcellular location">
    <subcellularLocation>
        <location evidence="6">Cytoplasm</location>
    </subcellularLocation>
</comment>
<dbReference type="InterPro" id="IPR007848">
    <property type="entry name" value="Small_mtfrase_dom"/>
</dbReference>
<comment type="similarity">
    <text evidence="6">Belongs to the methyltransferase superfamily. tRNA (adenine-N(6)-)-methyltransferase family.</text>
</comment>
<dbReference type="HAMAP" id="MF_01872">
    <property type="entry name" value="tRNA_methyltr_YfiC"/>
    <property type="match status" value="1"/>
</dbReference>
<dbReference type="GO" id="GO:0032259">
    <property type="term" value="P:methylation"/>
    <property type="evidence" value="ECO:0007669"/>
    <property type="project" value="UniProtKB-KW"/>
</dbReference>
<dbReference type="PANTHER" id="PTHR47739:SF1">
    <property type="entry name" value="TRNA1(VAL) (ADENINE(37)-N6)-METHYLTRANSFERASE"/>
    <property type="match status" value="1"/>
</dbReference>
<gene>
    <name evidence="8" type="ORF">J2I48_24125</name>
</gene>
<dbReference type="GO" id="GO:0005737">
    <property type="term" value="C:cytoplasm"/>
    <property type="evidence" value="ECO:0007669"/>
    <property type="project" value="UniProtKB-SubCell"/>
</dbReference>
<dbReference type="InterPro" id="IPR029063">
    <property type="entry name" value="SAM-dependent_MTases_sf"/>
</dbReference>
<comment type="catalytic activity">
    <reaction evidence="6">
        <text>adenosine(37) in tRNA1(Val) + S-adenosyl-L-methionine = N(6)-methyladenosine(37) in tRNA1(Val) + S-adenosyl-L-homocysteine + H(+)</text>
        <dbReference type="Rhea" id="RHEA:43160"/>
        <dbReference type="Rhea" id="RHEA-COMP:10369"/>
        <dbReference type="Rhea" id="RHEA-COMP:10370"/>
        <dbReference type="ChEBI" id="CHEBI:15378"/>
        <dbReference type="ChEBI" id="CHEBI:57856"/>
        <dbReference type="ChEBI" id="CHEBI:59789"/>
        <dbReference type="ChEBI" id="CHEBI:74411"/>
        <dbReference type="ChEBI" id="CHEBI:74449"/>
        <dbReference type="EC" id="2.1.1.223"/>
    </reaction>
</comment>
<dbReference type="AlphaFoldDB" id="A0A939GCE0"/>
<dbReference type="Proteomes" id="UP000664795">
    <property type="component" value="Unassembled WGS sequence"/>
</dbReference>
<evidence type="ECO:0000256" key="5">
    <source>
        <dbReference type="ARBA" id="ARBA00022694"/>
    </source>
</evidence>
<evidence type="ECO:0000256" key="2">
    <source>
        <dbReference type="ARBA" id="ARBA00022603"/>
    </source>
</evidence>
<reference evidence="8 9" key="1">
    <citation type="submission" date="2021-03" db="EMBL/GenBank/DDBJ databases">
        <title>Fibrella sp. HMF5036 genome sequencing and assembly.</title>
        <authorList>
            <person name="Kang H."/>
            <person name="Kim H."/>
            <person name="Bae S."/>
            <person name="Joh K."/>
        </authorList>
    </citation>
    <scope>NUCLEOTIDE SEQUENCE [LARGE SCALE GENOMIC DNA]</scope>
    <source>
        <strain evidence="8 9">HMF5036</strain>
    </source>
</reference>
<dbReference type="EMBL" id="JAFMYU010000027">
    <property type="protein sequence ID" value="MBO0934116.1"/>
    <property type="molecule type" value="Genomic_DNA"/>
</dbReference>
<evidence type="ECO:0000256" key="1">
    <source>
        <dbReference type="ARBA" id="ARBA00022490"/>
    </source>
</evidence>
<keyword evidence="4 6" id="KW-0949">S-adenosyl-L-methionine</keyword>
<comment type="function">
    <text evidence="6">Specifically methylates the adenine in position 37 of tRNA(1)(Val) (anticodon cmo5UAC).</text>
</comment>
<dbReference type="GO" id="GO:0008033">
    <property type="term" value="P:tRNA processing"/>
    <property type="evidence" value="ECO:0007669"/>
    <property type="project" value="UniProtKB-UniRule"/>
</dbReference>
<comment type="caution">
    <text evidence="8">The sequence shown here is derived from an EMBL/GenBank/DDBJ whole genome shotgun (WGS) entry which is preliminary data.</text>
</comment>
<dbReference type="Gene3D" id="3.40.50.150">
    <property type="entry name" value="Vaccinia Virus protein VP39"/>
    <property type="match status" value="1"/>
</dbReference>
<dbReference type="RefSeq" id="WP_207338082.1">
    <property type="nucleotide sequence ID" value="NZ_JAFMYU010000027.1"/>
</dbReference>
<evidence type="ECO:0000256" key="4">
    <source>
        <dbReference type="ARBA" id="ARBA00022691"/>
    </source>
</evidence>
<name>A0A939GCE0_9BACT</name>
<keyword evidence="5 6" id="KW-0819">tRNA processing</keyword>
<keyword evidence="9" id="KW-1185">Reference proteome</keyword>
<accession>A0A939GCE0</accession>
<protein>
    <recommendedName>
        <fullName evidence="6">tRNA1(Val) (adenine(37)-N6)-methyltransferase</fullName>
        <ecNumber evidence="6">2.1.1.223</ecNumber>
    </recommendedName>
    <alternativeName>
        <fullName evidence="6">tRNA m6A37 methyltransferase</fullName>
    </alternativeName>
</protein>
<evidence type="ECO:0000313" key="9">
    <source>
        <dbReference type="Proteomes" id="UP000664795"/>
    </source>
</evidence>
<evidence type="ECO:0000256" key="6">
    <source>
        <dbReference type="HAMAP-Rule" id="MF_01872"/>
    </source>
</evidence>